<dbReference type="InterPro" id="IPR015068">
    <property type="entry name" value="DUF1877"/>
</dbReference>
<dbReference type="EMBL" id="BAABHK010000015">
    <property type="protein sequence ID" value="GAA4635238.1"/>
    <property type="molecule type" value="Genomic_DNA"/>
</dbReference>
<comment type="caution">
    <text evidence="1">The sequence shown here is derived from an EMBL/GenBank/DDBJ whole genome shotgun (WGS) entry which is preliminary data.</text>
</comment>
<dbReference type="Pfam" id="PF08974">
    <property type="entry name" value="DUF1877"/>
    <property type="match status" value="1"/>
</dbReference>
<dbReference type="Proteomes" id="UP001501442">
    <property type="component" value="Unassembled WGS sequence"/>
</dbReference>
<accession>A0ABP8UMW8</accession>
<protein>
    <recommendedName>
        <fullName evidence="3">DUF1877 family protein</fullName>
    </recommendedName>
</protein>
<dbReference type="Gene3D" id="3.40.1760.10">
    <property type="entry name" value="YfbM-like super family"/>
    <property type="match status" value="1"/>
</dbReference>
<evidence type="ECO:0000313" key="1">
    <source>
        <dbReference type="EMBL" id="GAA4635238.1"/>
    </source>
</evidence>
<gene>
    <name evidence="1" type="ORF">GCM10023196_079900</name>
</gene>
<evidence type="ECO:0000313" key="2">
    <source>
        <dbReference type="Proteomes" id="UP001501442"/>
    </source>
</evidence>
<sequence length="135" mass="14902">MGVYTYLQPVHSAEPAGKEVDIDTSWFDLAEGLNALGLDGEFIVTGNIFIATGDEDSDGGGVYEGQLDPEEVQRNWQQLQIVTFERYLAAYQETPQGKGCNDPGIDNYLKAHFMTLMDVYRRAADAGAGMKIMAW</sequence>
<dbReference type="RefSeq" id="WP_345438203.1">
    <property type="nucleotide sequence ID" value="NZ_BAABHK010000015.1"/>
</dbReference>
<proteinExistence type="predicted"/>
<keyword evidence="2" id="KW-1185">Reference proteome</keyword>
<organism evidence="1 2">
    <name type="scientific">Actinoallomurus vinaceus</name>
    <dbReference type="NCBI Taxonomy" id="1080074"/>
    <lineage>
        <taxon>Bacteria</taxon>
        <taxon>Bacillati</taxon>
        <taxon>Actinomycetota</taxon>
        <taxon>Actinomycetes</taxon>
        <taxon>Streptosporangiales</taxon>
        <taxon>Thermomonosporaceae</taxon>
        <taxon>Actinoallomurus</taxon>
    </lineage>
</organism>
<reference evidence="2" key="1">
    <citation type="journal article" date="2019" name="Int. J. Syst. Evol. Microbiol.">
        <title>The Global Catalogue of Microorganisms (GCM) 10K type strain sequencing project: providing services to taxonomists for standard genome sequencing and annotation.</title>
        <authorList>
            <consortium name="The Broad Institute Genomics Platform"/>
            <consortium name="The Broad Institute Genome Sequencing Center for Infectious Disease"/>
            <person name="Wu L."/>
            <person name="Ma J."/>
        </authorList>
    </citation>
    <scope>NUCLEOTIDE SEQUENCE [LARGE SCALE GENOMIC DNA]</scope>
    <source>
        <strain evidence="2">JCM 17939</strain>
    </source>
</reference>
<evidence type="ECO:0008006" key="3">
    <source>
        <dbReference type="Google" id="ProtNLM"/>
    </source>
</evidence>
<dbReference type="InterPro" id="IPR035944">
    <property type="entry name" value="YfbM-like_sf"/>
</dbReference>
<name>A0ABP8UMW8_9ACTN</name>